<dbReference type="InterPro" id="IPR015904">
    <property type="entry name" value="Sulphide_quinone_reductase"/>
</dbReference>
<dbReference type="InterPro" id="IPR036188">
    <property type="entry name" value="FAD/NAD-bd_sf"/>
</dbReference>
<dbReference type="PANTHER" id="PTHR10632">
    <property type="entry name" value="SULFIDE:QUINONE OXIDOREDUCTASE"/>
    <property type="match status" value="1"/>
</dbReference>
<dbReference type="EMBL" id="JBHRYJ010000003">
    <property type="protein sequence ID" value="MFC3676740.1"/>
    <property type="molecule type" value="Genomic_DNA"/>
</dbReference>
<evidence type="ECO:0000313" key="3">
    <source>
        <dbReference type="Proteomes" id="UP001595711"/>
    </source>
</evidence>
<comment type="caution">
    <text evidence="2">The sequence shown here is derived from an EMBL/GenBank/DDBJ whole genome shotgun (WGS) entry which is preliminary data.</text>
</comment>
<dbReference type="Gene3D" id="3.50.50.60">
    <property type="entry name" value="FAD/NAD(P)-binding domain"/>
    <property type="match status" value="2"/>
</dbReference>
<dbReference type="Proteomes" id="UP001595711">
    <property type="component" value="Unassembled WGS sequence"/>
</dbReference>
<proteinExistence type="predicted"/>
<dbReference type="InterPro" id="IPR023753">
    <property type="entry name" value="FAD/NAD-binding_dom"/>
</dbReference>
<dbReference type="EC" id="1.-.-.-" evidence="2"/>
<organism evidence="2 3">
    <name type="scientific">Ferrovibrio xuzhouensis</name>
    <dbReference type="NCBI Taxonomy" id="1576914"/>
    <lineage>
        <taxon>Bacteria</taxon>
        <taxon>Pseudomonadati</taxon>
        <taxon>Pseudomonadota</taxon>
        <taxon>Alphaproteobacteria</taxon>
        <taxon>Rhodospirillales</taxon>
        <taxon>Rhodospirillaceae</taxon>
        <taxon>Ferrovibrio</taxon>
    </lineage>
</organism>
<reference evidence="3" key="1">
    <citation type="journal article" date="2019" name="Int. J. Syst. Evol. Microbiol.">
        <title>The Global Catalogue of Microorganisms (GCM) 10K type strain sequencing project: providing services to taxonomists for standard genome sequencing and annotation.</title>
        <authorList>
            <consortium name="The Broad Institute Genomics Platform"/>
            <consortium name="The Broad Institute Genome Sequencing Center for Infectious Disease"/>
            <person name="Wu L."/>
            <person name="Ma J."/>
        </authorList>
    </citation>
    <scope>NUCLEOTIDE SEQUENCE [LARGE SCALE GENOMIC DNA]</scope>
    <source>
        <strain evidence="3">KCTC 42182</strain>
    </source>
</reference>
<gene>
    <name evidence="2" type="ORF">ACFOOQ_14375</name>
</gene>
<keyword evidence="2" id="KW-0560">Oxidoreductase</keyword>
<protein>
    <submittedName>
        <fullName evidence="2">FAD/NAD(P)-binding oxidoreductase</fullName>
        <ecNumber evidence="2">1.-.-.-</ecNumber>
    </submittedName>
</protein>
<feature type="domain" description="FAD/NAD(P)-binding" evidence="1">
    <location>
        <begin position="6"/>
        <end position="111"/>
    </location>
</feature>
<evidence type="ECO:0000313" key="2">
    <source>
        <dbReference type="EMBL" id="MFC3676740.1"/>
    </source>
</evidence>
<name>A0ABV7VGY2_9PROT</name>
<accession>A0ABV7VGY2</accession>
<dbReference type="RefSeq" id="WP_379727863.1">
    <property type="nucleotide sequence ID" value="NZ_JBHRYJ010000003.1"/>
</dbReference>
<dbReference type="SUPFAM" id="SSF51905">
    <property type="entry name" value="FAD/NAD(P)-binding domain"/>
    <property type="match status" value="2"/>
</dbReference>
<dbReference type="Pfam" id="PF07992">
    <property type="entry name" value="Pyr_redox_2"/>
    <property type="match status" value="1"/>
</dbReference>
<evidence type="ECO:0000259" key="1">
    <source>
        <dbReference type="Pfam" id="PF07992"/>
    </source>
</evidence>
<dbReference type="GO" id="GO:0016491">
    <property type="term" value="F:oxidoreductase activity"/>
    <property type="evidence" value="ECO:0007669"/>
    <property type="project" value="UniProtKB-KW"/>
</dbReference>
<sequence>MAVKHQILIVGGGTAGITVATSLRRRSKAPLDIAIVEPSEAHYYQPAFTLVGAGAYTLAQTRRNEASLMPSGVRWIHAAAAEFLPDENAVRLSNGDIVHYEFLIVCTGIQLDFDKIAGLPETLGKNGVCSNYSPDYAEYTWRCIQDLKAGARAVFTQPPLPFKCPGAPQKIVYLAADHLRRRGLLQSCDLEFFVHGPGIFGVPFFARELMKVVERYGIKTHFQHNLVAVDGPNHTATFEIVGGDRQGERLTVPFDMLHVSPPQSPPAAVRTSSLANAAGFVDVDQNSLQHVRYSNVFSLGDVCSAPNSKTAAAVRKQAPVVVRNLLRMMAGGAVEAGYDGYASCPLTTAYGKVIMAEFVFGGKVTPTLPLHPARERGINWWIKTTGLPLMYWHYMLKGREWFFRHNTDFDAGTP</sequence>
<keyword evidence="3" id="KW-1185">Reference proteome</keyword>
<dbReference type="PANTHER" id="PTHR10632:SF2">
    <property type="entry name" value="SULFIDE:QUINONE OXIDOREDUCTASE, MITOCHONDRIAL"/>
    <property type="match status" value="1"/>
</dbReference>